<dbReference type="HOGENOM" id="CLU_101679_0_0_5"/>
<sequence>MFVNTKSHITKQVSDDKLSSFVVEQKEKGYIPAELTMSEIAKKLRSVHTQMQMKHSPHHLTSRSFMEESFKSYLDDISRAILAEHYIRCQKEKKLFESLEKIIMLIQSLQNQKKNIEKARGTQRVDRSKPLDSVVQKLADMAGGGKKECSLFQEIPNCSKQNSIPESQTNFANVLQQENKSSLQNDTIKPFLKEAKEFRESSTIEERYSDVQASGHFIEDESSFSLHMKPQRMFFFLRSFLKKIFWCFLIVALMATIALCFYSFLRGASFFDF</sequence>
<evidence type="ECO:0000256" key="1">
    <source>
        <dbReference type="SAM" id="Phobius"/>
    </source>
</evidence>
<dbReference type="PATRIC" id="fig|1134510.3.peg.1504"/>
<organism evidence="2 3">
    <name type="scientific">Bartonella koehlerae C-29</name>
    <dbReference type="NCBI Taxonomy" id="1134510"/>
    <lineage>
        <taxon>Bacteria</taxon>
        <taxon>Pseudomonadati</taxon>
        <taxon>Pseudomonadota</taxon>
        <taxon>Alphaproteobacteria</taxon>
        <taxon>Hyphomicrobiales</taxon>
        <taxon>Bartonellaceae</taxon>
        <taxon>Bartonella</taxon>
    </lineage>
</organism>
<keyword evidence="1" id="KW-1133">Transmembrane helix</keyword>
<proteinExistence type="predicted"/>
<dbReference type="eggNOG" id="ENOG50313JP">
    <property type="taxonomic scope" value="Bacteria"/>
</dbReference>
<dbReference type="Proteomes" id="UP000027015">
    <property type="component" value="Unassembled WGS sequence"/>
</dbReference>
<protein>
    <submittedName>
        <fullName evidence="2">Uncharacterized protein</fullName>
    </submittedName>
</protein>
<dbReference type="STRING" id="1134510.O9A_01333"/>
<feature type="transmembrane region" description="Helical" evidence="1">
    <location>
        <begin position="244"/>
        <end position="265"/>
    </location>
</feature>
<dbReference type="AlphaFoldDB" id="A0A067W4Q6"/>
<keyword evidence="1" id="KW-0812">Transmembrane</keyword>
<comment type="caution">
    <text evidence="2">The sequence shown here is derived from an EMBL/GenBank/DDBJ whole genome shotgun (WGS) entry which is preliminary data.</text>
</comment>
<gene>
    <name evidence="2" type="ORF">O9A_01333</name>
</gene>
<keyword evidence="1" id="KW-0472">Membrane</keyword>
<dbReference type="EMBL" id="AHPL01000010">
    <property type="protein sequence ID" value="KEC54719.1"/>
    <property type="molecule type" value="Genomic_DNA"/>
</dbReference>
<name>A0A067W4Q6_9HYPH</name>
<keyword evidence="3" id="KW-1185">Reference proteome</keyword>
<evidence type="ECO:0000313" key="2">
    <source>
        <dbReference type="EMBL" id="KEC54719.1"/>
    </source>
</evidence>
<evidence type="ECO:0000313" key="3">
    <source>
        <dbReference type="Proteomes" id="UP000027015"/>
    </source>
</evidence>
<reference evidence="2 3" key="1">
    <citation type="submission" date="2012-04" db="EMBL/GenBank/DDBJ databases">
        <title>The Genome Sequence of Bartonella koehlerae C-29.</title>
        <authorList>
            <consortium name="The Broad Institute Genome Sequencing Platform"/>
            <consortium name="The Broad Institute Genome Sequencing Center for Infectious Disease"/>
            <person name="Feldgarden M."/>
            <person name="Kirby J."/>
            <person name="Kosoy M."/>
            <person name="Birtles R."/>
            <person name="Probert W.S."/>
            <person name="Chiaraviglio L."/>
            <person name="Walker B."/>
            <person name="Young S.K."/>
            <person name="Zeng Q."/>
            <person name="Gargeya S."/>
            <person name="Fitzgerald M."/>
            <person name="Haas B."/>
            <person name="Abouelleil A."/>
            <person name="Alvarado L."/>
            <person name="Arachchi H.M."/>
            <person name="Berlin A.M."/>
            <person name="Chapman S.B."/>
            <person name="Goldberg J."/>
            <person name="Griggs A."/>
            <person name="Gujja S."/>
            <person name="Hansen M."/>
            <person name="Howarth C."/>
            <person name="Imamovic A."/>
            <person name="Larimer J."/>
            <person name="McCowen C."/>
            <person name="Montmayeur A."/>
            <person name="Murphy C."/>
            <person name="Neiman D."/>
            <person name="Pearson M."/>
            <person name="Priest M."/>
            <person name="Roberts A."/>
            <person name="Saif S."/>
            <person name="Shea T."/>
            <person name="Sisk P."/>
            <person name="Sykes S."/>
            <person name="Wortman J."/>
            <person name="Nusbaum C."/>
            <person name="Birren B."/>
        </authorList>
    </citation>
    <scope>NUCLEOTIDE SEQUENCE [LARGE SCALE GENOMIC DNA]</scope>
    <source>
        <strain evidence="2 3">C-29</strain>
    </source>
</reference>
<accession>A0A067W4Q6</accession>